<protein>
    <submittedName>
        <fullName evidence="1">Uncharacterized protein</fullName>
    </submittedName>
</protein>
<evidence type="ECO:0000313" key="2">
    <source>
        <dbReference type="Proteomes" id="UP000002282"/>
    </source>
</evidence>
<name>A0A0R1DSG9_DROYA</name>
<evidence type="ECO:0000313" key="1">
    <source>
        <dbReference type="EMBL" id="KRJ98017.1"/>
    </source>
</evidence>
<reference evidence="1 2" key="1">
    <citation type="journal article" date="2007" name="Nature">
        <title>Evolution of genes and genomes on the Drosophila phylogeny.</title>
        <authorList>
            <consortium name="Drosophila 12 Genomes Consortium"/>
            <person name="Clark A.G."/>
            <person name="Eisen M.B."/>
            <person name="Smith D.R."/>
            <person name="Bergman C.M."/>
            <person name="Oliver B."/>
            <person name="Markow T.A."/>
            <person name="Kaufman T.C."/>
            <person name="Kellis M."/>
            <person name="Gelbart W."/>
            <person name="Iyer V.N."/>
            <person name="Pollard D.A."/>
            <person name="Sackton T.B."/>
            <person name="Larracuente A.M."/>
            <person name="Singh N.D."/>
            <person name="Abad J.P."/>
            <person name="Abt D.N."/>
            <person name="Adryan B."/>
            <person name="Aguade M."/>
            <person name="Akashi H."/>
            <person name="Anderson W.W."/>
            <person name="Aquadro C.F."/>
            <person name="Ardell D.H."/>
            <person name="Arguello R."/>
            <person name="Artieri C.G."/>
            <person name="Barbash D.A."/>
            <person name="Barker D."/>
            <person name="Barsanti P."/>
            <person name="Batterham P."/>
            <person name="Batzoglou S."/>
            <person name="Begun D."/>
            <person name="Bhutkar A."/>
            <person name="Blanco E."/>
            <person name="Bosak S.A."/>
            <person name="Bradley R.K."/>
            <person name="Brand A.D."/>
            <person name="Brent M.R."/>
            <person name="Brooks A.N."/>
            <person name="Brown R.H."/>
            <person name="Butlin R.K."/>
            <person name="Caggese C."/>
            <person name="Calvi B.R."/>
            <person name="Bernardo de Carvalho A."/>
            <person name="Caspi A."/>
            <person name="Castrezana S."/>
            <person name="Celniker S.E."/>
            <person name="Chang J.L."/>
            <person name="Chapple C."/>
            <person name="Chatterji S."/>
            <person name="Chinwalla A."/>
            <person name="Civetta A."/>
            <person name="Clifton S.W."/>
            <person name="Comeron J.M."/>
            <person name="Costello J.C."/>
            <person name="Coyne J.A."/>
            <person name="Daub J."/>
            <person name="David R.G."/>
            <person name="Delcher A.L."/>
            <person name="Delehaunty K."/>
            <person name="Do C.B."/>
            <person name="Ebling H."/>
            <person name="Edwards K."/>
            <person name="Eickbush T."/>
            <person name="Evans J.D."/>
            <person name="Filipski A."/>
            <person name="Findeiss S."/>
            <person name="Freyhult E."/>
            <person name="Fulton L."/>
            <person name="Fulton R."/>
            <person name="Garcia A.C."/>
            <person name="Gardiner A."/>
            <person name="Garfield D.A."/>
            <person name="Garvin B.E."/>
            <person name="Gibson G."/>
            <person name="Gilbert D."/>
            <person name="Gnerre S."/>
            <person name="Godfrey J."/>
            <person name="Good R."/>
            <person name="Gotea V."/>
            <person name="Gravely B."/>
            <person name="Greenberg A.J."/>
            <person name="Griffiths-Jones S."/>
            <person name="Gross S."/>
            <person name="Guigo R."/>
            <person name="Gustafson E.A."/>
            <person name="Haerty W."/>
            <person name="Hahn M.W."/>
            <person name="Halligan D.L."/>
            <person name="Halpern A.L."/>
            <person name="Halter G.M."/>
            <person name="Han M.V."/>
            <person name="Heger A."/>
            <person name="Hillier L."/>
            <person name="Hinrichs A.S."/>
            <person name="Holmes I."/>
            <person name="Hoskins R.A."/>
            <person name="Hubisz M.J."/>
            <person name="Hultmark D."/>
            <person name="Huntley M.A."/>
            <person name="Jaffe D.B."/>
            <person name="Jagadeeshan S."/>
            <person name="Jeck W.R."/>
            <person name="Johnson J."/>
            <person name="Jones C.D."/>
            <person name="Jordan W.C."/>
            <person name="Karpen G.H."/>
            <person name="Kataoka E."/>
            <person name="Keightley P.D."/>
            <person name="Kheradpour P."/>
            <person name="Kirkness E.F."/>
            <person name="Koerich L.B."/>
            <person name="Kristiansen K."/>
            <person name="Kudrna D."/>
            <person name="Kulathinal R.J."/>
            <person name="Kumar S."/>
            <person name="Kwok R."/>
            <person name="Lander E."/>
            <person name="Langley C.H."/>
            <person name="Lapoint R."/>
            <person name="Lazzaro B.P."/>
            <person name="Lee S.J."/>
            <person name="Levesque L."/>
            <person name="Li R."/>
            <person name="Lin C.F."/>
            <person name="Lin M.F."/>
            <person name="Lindblad-Toh K."/>
            <person name="Llopart A."/>
            <person name="Long M."/>
            <person name="Low L."/>
            <person name="Lozovsky E."/>
            <person name="Lu J."/>
            <person name="Luo M."/>
            <person name="Machado C.A."/>
            <person name="Makalowski W."/>
            <person name="Marzo M."/>
            <person name="Matsuda M."/>
            <person name="Matzkin L."/>
            <person name="McAllister B."/>
            <person name="McBride C.S."/>
            <person name="McKernan B."/>
            <person name="McKernan K."/>
            <person name="Mendez-Lago M."/>
            <person name="Minx P."/>
            <person name="Mollenhauer M.U."/>
            <person name="Montooth K."/>
            <person name="Mount S.M."/>
            <person name="Mu X."/>
            <person name="Myers E."/>
            <person name="Negre B."/>
            <person name="Newfeld S."/>
            <person name="Nielsen R."/>
            <person name="Noor M.A."/>
            <person name="O'Grady P."/>
            <person name="Pachter L."/>
            <person name="Papaceit M."/>
            <person name="Parisi M.J."/>
            <person name="Parisi M."/>
            <person name="Parts L."/>
            <person name="Pedersen J.S."/>
            <person name="Pesole G."/>
            <person name="Phillippy A.M."/>
            <person name="Ponting C.P."/>
            <person name="Pop M."/>
            <person name="Porcelli D."/>
            <person name="Powell J.R."/>
            <person name="Prohaska S."/>
            <person name="Pruitt K."/>
            <person name="Puig M."/>
            <person name="Quesneville H."/>
            <person name="Ram K.R."/>
            <person name="Rand D."/>
            <person name="Rasmussen M.D."/>
            <person name="Reed L.K."/>
            <person name="Reenan R."/>
            <person name="Reily A."/>
            <person name="Remington K.A."/>
            <person name="Rieger T.T."/>
            <person name="Ritchie M.G."/>
            <person name="Robin C."/>
            <person name="Rogers Y.H."/>
            <person name="Rohde C."/>
            <person name="Rozas J."/>
            <person name="Rubenfield M.J."/>
            <person name="Ruiz A."/>
            <person name="Russo S."/>
            <person name="Salzberg S.L."/>
            <person name="Sanchez-Gracia A."/>
            <person name="Saranga D.J."/>
            <person name="Sato H."/>
            <person name="Schaeffer S.W."/>
            <person name="Schatz M.C."/>
            <person name="Schlenke T."/>
            <person name="Schwartz R."/>
            <person name="Segarra C."/>
            <person name="Singh R.S."/>
            <person name="Sirot L."/>
            <person name="Sirota M."/>
            <person name="Sisneros N.B."/>
            <person name="Smith C.D."/>
            <person name="Smith T.F."/>
            <person name="Spieth J."/>
            <person name="Stage D.E."/>
            <person name="Stark A."/>
            <person name="Stephan W."/>
            <person name="Strausberg R.L."/>
            <person name="Strempel S."/>
            <person name="Sturgill D."/>
            <person name="Sutton G."/>
            <person name="Sutton G.G."/>
            <person name="Tao W."/>
            <person name="Teichmann S."/>
            <person name="Tobari Y.N."/>
            <person name="Tomimura Y."/>
            <person name="Tsolas J.M."/>
            <person name="Valente V.L."/>
            <person name="Venter E."/>
            <person name="Venter J.C."/>
            <person name="Vicario S."/>
            <person name="Vieira F.G."/>
            <person name="Vilella A.J."/>
            <person name="Villasante A."/>
            <person name="Walenz B."/>
            <person name="Wang J."/>
            <person name="Wasserman M."/>
            <person name="Watts T."/>
            <person name="Wilson D."/>
            <person name="Wilson R.K."/>
            <person name="Wing R.A."/>
            <person name="Wolfner M.F."/>
            <person name="Wong A."/>
            <person name="Wong G.K."/>
            <person name="Wu C.I."/>
            <person name="Wu G."/>
            <person name="Yamamoto D."/>
            <person name="Yang H.P."/>
            <person name="Yang S.P."/>
            <person name="Yorke J.A."/>
            <person name="Yoshida K."/>
            <person name="Zdobnov E."/>
            <person name="Zhang P."/>
            <person name="Zhang Y."/>
            <person name="Zimin A.V."/>
            <person name="Baldwin J."/>
            <person name="Abdouelleil A."/>
            <person name="Abdulkadir J."/>
            <person name="Abebe A."/>
            <person name="Abera B."/>
            <person name="Abreu J."/>
            <person name="Acer S.C."/>
            <person name="Aftuck L."/>
            <person name="Alexander A."/>
            <person name="An P."/>
            <person name="Anderson E."/>
            <person name="Anderson S."/>
            <person name="Arachi H."/>
            <person name="Azer M."/>
            <person name="Bachantsang P."/>
            <person name="Barry A."/>
            <person name="Bayul T."/>
            <person name="Berlin A."/>
            <person name="Bessette D."/>
            <person name="Bloom T."/>
            <person name="Blye J."/>
            <person name="Boguslavskiy L."/>
            <person name="Bonnet C."/>
            <person name="Boukhgalter B."/>
            <person name="Bourzgui I."/>
            <person name="Brown A."/>
            <person name="Cahill P."/>
            <person name="Channer S."/>
            <person name="Cheshatsang Y."/>
            <person name="Chuda L."/>
            <person name="Citroen M."/>
            <person name="Collymore A."/>
            <person name="Cooke P."/>
            <person name="Costello M."/>
            <person name="D'Aco K."/>
            <person name="Daza R."/>
            <person name="De Haan G."/>
            <person name="DeGray S."/>
            <person name="DeMaso C."/>
            <person name="Dhargay N."/>
            <person name="Dooley K."/>
            <person name="Dooley E."/>
            <person name="Doricent M."/>
            <person name="Dorje P."/>
            <person name="Dorjee K."/>
            <person name="Dupes A."/>
            <person name="Elong R."/>
            <person name="Falk J."/>
            <person name="Farina A."/>
            <person name="Faro S."/>
            <person name="Ferguson D."/>
            <person name="Fisher S."/>
            <person name="Foley C.D."/>
            <person name="Franke A."/>
            <person name="Friedrich D."/>
            <person name="Gadbois L."/>
            <person name="Gearin G."/>
            <person name="Gearin C.R."/>
            <person name="Giannoukos G."/>
            <person name="Goode T."/>
            <person name="Graham J."/>
            <person name="Grandbois E."/>
            <person name="Grewal S."/>
            <person name="Gyaltsen K."/>
            <person name="Hafez N."/>
            <person name="Hagos B."/>
            <person name="Hall J."/>
            <person name="Henson C."/>
            <person name="Hollinger A."/>
            <person name="Honan T."/>
            <person name="Huard M.D."/>
            <person name="Hughes L."/>
            <person name="Hurhula B."/>
            <person name="Husby M.E."/>
            <person name="Kamat A."/>
            <person name="Kanga B."/>
            <person name="Kashin S."/>
            <person name="Khazanovich D."/>
            <person name="Kisner P."/>
            <person name="Lance K."/>
            <person name="Lara M."/>
            <person name="Lee W."/>
            <person name="Lennon N."/>
            <person name="Letendre F."/>
            <person name="LeVine R."/>
            <person name="Lipovsky A."/>
            <person name="Liu X."/>
            <person name="Liu J."/>
            <person name="Liu S."/>
            <person name="Lokyitsang T."/>
            <person name="Lokyitsang Y."/>
            <person name="Lubonja R."/>
            <person name="Lui A."/>
            <person name="MacDonald P."/>
            <person name="Magnisalis V."/>
            <person name="Maru K."/>
            <person name="Matthews C."/>
            <person name="McCusker W."/>
            <person name="McDonough S."/>
            <person name="Mehta T."/>
            <person name="Meldrim J."/>
            <person name="Meneus L."/>
            <person name="Mihai O."/>
            <person name="Mihalev A."/>
            <person name="Mihova T."/>
            <person name="Mittelman R."/>
            <person name="Mlenga V."/>
            <person name="Montmayeur A."/>
            <person name="Mulrain L."/>
            <person name="Navidi A."/>
            <person name="Naylor J."/>
            <person name="Negash T."/>
            <person name="Nguyen T."/>
            <person name="Nguyen N."/>
            <person name="Nicol R."/>
            <person name="Norbu C."/>
            <person name="Norbu N."/>
            <person name="Novod N."/>
            <person name="O'Neill B."/>
            <person name="Osman S."/>
            <person name="Markiewicz E."/>
            <person name="Oyono O.L."/>
            <person name="Patti C."/>
            <person name="Phunkhang P."/>
            <person name="Pierre F."/>
            <person name="Priest M."/>
            <person name="Raghuraman S."/>
            <person name="Rege F."/>
            <person name="Reyes R."/>
            <person name="Rise C."/>
            <person name="Rogov P."/>
            <person name="Ross K."/>
            <person name="Ryan E."/>
            <person name="Settipalli S."/>
            <person name="Shea T."/>
            <person name="Sherpa N."/>
            <person name="Shi L."/>
            <person name="Shih D."/>
            <person name="Sparrow T."/>
            <person name="Spaulding J."/>
            <person name="Stalker J."/>
            <person name="Stange-Thomann N."/>
            <person name="Stavropoulos S."/>
            <person name="Stone C."/>
            <person name="Strader C."/>
            <person name="Tesfaye S."/>
            <person name="Thomson T."/>
            <person name="Thoulutsang Y."/>
            <person name="Thoulutsang D."/>
            <person name="Topham K."/>
            <person name="Topping I."/>
            <person name="Tsamla T."/>
            <person name="Vassiliev H."/>
            <person name="Vo A."/>
            <person name="Wangchuk T."/>
            <person name="Wangdi T."/>
            <person name="Weiand M."/>
            <person name="Wilkinson J."/>
            <person name="Wilson A."/>
            <person name="Yadav S."/>
            <person name="Young G."/>
            <person name="Yu Q."/>
            <person name="Zembek L."/>
            <person name="Zhong D."/>
            <person name="Zimmer A."/>
            <person name="Zwirko Z."/>
            <person name="Jaffe D.B."/>
            <person name="Alvarez P."/>
            <person name="Brockman W."/>
            <person name="Butler J."/>
            <person name="Chin C."/>
            <person name="Gnerre S."/>
            <person name="Grabherr M."/>
            <person name="Kleber M."/>
            <person name="Mauceli E."/>
            <person name="MacCallum I."/>
        </authorList>
    </citation>
    <scope>NUCLEOTIDE SEQUENCE [LARGE SCALE GENOMIC DNA]</scope>
    <source>
        <strain evidence="2">Tai18E2 / Tucson 14021-0261.01</strain>
    </source>
</reference>
<reference evidence="1 2" key="2">
    <citation type="journal article" date="2007" name="PLoS Biol.">
        <title>Principles of genome evolution in the Drosophila melanogaster species group.</title>
        <authorList>
            <person name="Ranz J.M."/>
            <person name="Maurin D."/>
            <person name="Chan Y.S."/>
            <person name="von Grotthuss M."/>
            <person name="Hillier L.W."/>
            <person name="Roote J."/>
            <person name="Ashburner M."/>
            <person name="Bergman C.M."/>
        </authorList>
    </citation>
    <scope>NUCLEOTIDE SEQUENCE [LARGE SCALE GENOMIC DNA]</scope>
    <source>
        <strain evidence="2">Tai18E2 / Tucson 14021-0261.01</strain>
    </source>
</reference>
<organism evidence="1 2">
    <name type="scientific">Drosophila yakuba</name>
    <name type="common">Fruit fly</name>
    <dbReference type="NCBI Taxonomy" id="7245"/>
    <lineage>
        <taxon>Eukaryota</taxon>
        <taxon>Metazoa</taxon>
        <taxon>Ecdysozoa</taxon>
        <taxon>Arthropoda</taxon>
        <taxon>Hexapoda</taxon>
        <taxon>Insecta</taxon>
        <taxon>Pterygota</taxon>
        <taxon>Neoptera</taxon>
        <taxon>Endopterygota</taxon>
        <taxon>Diptera</taxon>
        <taxon>Brachycera</taxon>
        <taxon>Muscomorpha</taxon>
        <taxon>Ephydroidea</taxon>
        <taxon>Drosophilidae</taxon>
        <taxon>Drosophila</taxon>
        <taxon>Sophophora</taxon>
    </lineage>
</organism>
<dbReference type="Proteomes" id="UP000002282">
    <property type="component" value="Chromosome 2L"/>
</dbReference>
<proteinExistence type="predicted"/>
<dbReference type="EMBL" id="CM000157">
    <property type="protein sequence ID" value="KRJ98017.1"/>
    <property type="molecule type" value="Genomic_DNA"/>
</dbReference>
<dbReference type="AlphaFoldDB" id="A0A0R1DSG9"/>
<keyword evidence="2" id="KW-1185">Reference proteome</keyword>
<accession>A0A0R1DSG9</accession>
<sequence length="72" mass="8293">MVNVYIGAREEDNKMRTVHTGTQLLQLSQDRANTSQSLLQKLFHSNVPSRGNIDLISTPSENIFRVIRNLYY</sequence>
<gene>
    <name evidence="1" type="primary">Dyak\GE28391</name>
    <name evidence="1" type="synonym">GE28391</name>
    <name evidence="1" type="ORF">Dyak_GE28391</name>
</gene>
<dbReference type="KEGG" id="dya:Dyak_GE28391"/>